<accession>W5IIJ7</accession>
<dbReference type="Pfam" id="PF22036">
    <property type="entry name" value="MoaF_like"/>
    <property type="match status" value="1"/>
</dbReference>
<dbReference type="AlphaFoldDB" id="W5IIJ7"/>
<dbReference type="Gene3D" id="2.40.128.20">
    <property type="match status" value="1"/>
</dbReference>
<organism evidence="2 3">
    <name type="scientific">Scardovia inopinata F0304</name>
    <dbReference type="NCBI Taxonomy" id="641146"/>
    <lineage>
        <taxon>Bacteria</taxon>
        <taxon>Bacillati</taxon>
        <taxon>Actinomycetota</taxon>
        <taxon>Actinomycetes</taxon>
        <taxon>Bifidobacteriales</taxon>
        <taxon>Bifidobacteriaceae</taxon>
        <taxon>Scardovia</taxon>
    </lineage>
</organism>
<protein>
    <recommendedName>
        <fullName evidence="1">MoaF-like domain-containing protein</fullName>
    </recommendedName>
</protein>
<feature type="domain" description="MoaF-like" evidence="1">
    <location>
        <begin position="22"/>
        <end position="119"/>
    </location>
</feature>
<dbReference type="EMBL" id="ADCX01000003">
    <property type="protein sequence ID" value="EFG26840.1"/>
    <property type="molecule type" value="Genomic_DNA"/>
</dbReference>
<evidence type="ECO:0000313" key="2">
    <source>
        <dbReference type="EMBL" id="EFG26840.1"/>
    </source>
</evidence>
<gene>
    <name evidence="2" type="ORF">HMPREF9020_00468</name>
</gene>
<dbReference type="InterPro" id="IPR012674">
    <property type="entry name" value="Calycin"/>
</dbReference>
<keyword evidence="3" id="KW-1185">Reference proteome</keyword>
<dbReference type="eggNOG" id="ENOG503239E">
    <property type="taxonomic scope" value="Bacteria"/>
</dbReference>
<proteinExistence type="predicted"/>
<dbReference type="InterPro" id="IPR053892">
    <property type="entry name" value="MoaF-like"/>
</dbReference>
<sequence>MVRLSNTLPDQLHQLHENSLPGKSLLYDFGEGARYRLTFVDDTNLDVTVVEDSFFAPGTVNHCTVEITQLRDSLVMITWEEKESSNTVVNVDDFSSHVSYTNITTMSSGQFWRLKGTITEE</sequence>
<dbReference type="HOGENOM" id="CLU_2036411_0_0_11"/>
<evidence type="ECO:0000313" key="3">
    <source>
        <dbReference type="Proteomes" id="UP000005777"/>
    </source>
</evidence>
<evidence type="ECO:0000259" key="1">
    <source>
        <dbReference type="Pfam" id="PF22036"/>
    </source>
</evidence>
<comment type="caution">
    <text evidence="2">The sequence shown here is derived from an EMBL/GenBank/DDBJ whole genome shotgun (WGS) entry which is preliminary data.</text>
</comment>
<reference evidence="2 3" key="1">
    <citation type="submission" date="2012-01" db="EMBL/GenBank/DDBJ databases">
        <title>The Genome Sequence of Scardovia inopinata F0304.</title>
        <authorList>
            <consortium name="The Broad Institute Genome Sequencing Platform"/>
            <person name="Ward D."/>
            <person name="Earl A."/>
            <person name="Feldgarden M."/>
            <person name="Gevers D."/>
            <person name="Young S."/>
            <person name="Zeng Q."/>
            <person name="Koehrsen M."/>
            <person name="Alvarado L."/>
            <person name="Berlin A.M."/>
            <person name="Borenstein D."/>
            <person name="Chapman S.B."/>
            <person name="Chen Z."/>
            <person name="Engels R."/>
            <person name="Freedman E."/>
            <person name="Gellesch M."/>
            <person name="Goldberg J."/>
            <person name="Griggs A."/>
            <person name="Gujja S."/>
            <person name="Heilman E.R."/>
            <person name="Heiman D.I."/>
            <person name="Hepburn T.A."/>
            <person name="Howarth C."/>
            <person name="Jen D."/>
            <person name="Larson L."/>
            <person name="Mehta T."/>
            <person name="Park D."/>
            <person name="Pearson M."/>
            <person name="Richards J."/>
            <person name="Roberts A."/>
            <person name="Saif S."/>
            <person name="Shea T.D."/>
            <person name="Shenoy N."/>
            <person name="Sisk P."/>
            <person name="Stolte C."/>
            <person name="Sykes S.N."/>
            <person name="Walk T."/>
            <person name="White J."/>
            <person name="Yandava C."/>
            <person name="Izard J."/>
            <person name="Baranova O.V."/>
            <person name="Blanton J.M."/>
            <person name="Tanner A.C."/>
            <person name="Dewhirst F."/>
            <person name="Haas B."/>
            <person name="Nusbaum C."/>
            <person name="Birren B."/>
        </authorList>
    </citation>
    <scope>NUCLEOTIDE SEQUENCE [LARGE SCALE GENOMIC DNA]</scope>
    <source>
        <strain evidence="2 3">F0304</strain>
    </source>
</reference>
<name>W5IIJ7_SCAIO</name>
<dbReference type="Proteomes" id="UP000005777">
    <property type="component" value="Unassembled WGS sequence"/>
</dbReference>